<feature type="domain" description="Threonine/Serine exporter ThrE" evidence="9">
    <location>
        <begin position="13"/>
        <end position="148"/>
    </location>
</feature>
<keyword evidence="2" id="KW-1003">Cell membrane</keyword>
<keyword evidence="11" id="KW-1185">Reference proteome</keyword>
<sequence>MIDWLHFAEKGIWLGFAAVGFAILFNVPVRTLWIIFIVGALGGLTKAFIMSFDHSVIMASFAGATAVGVLSVFASHSKHSPALVFAIPSVIPMVPGVFSYKTMLGLIRLAGNTTTDDFSTIINETVNNGLKALFILLTLAIGVALPLLITRKESTKDLLFVKKEET</sequence>
<dbReference type="Pfam" id="PF12821">
    <property type="entry name" value="ThrE_2"/>
    <property type="match status" value="1"/>
</dbReference>
<evidence type="ECO:0000256" key="3">
    <source>
        <dbReference type="ARBA" id="ARBA00022519"/>
    </source>
</evidence>
<evidence type="ECO:0000259" key="9">
    <source>
        <dbReference type="Pfam" id="PF12821"/>
    </source>
</evidence>
<dbReference type="InterPro" id="IPR050539">
    <property type="entry name" value="ThrE_Dicarb/AminoAcid_Exp"/>
</dbReference>
<keyword evidence="4 8" id="KW-0812">Transmembrane</keyword>
<evidence type="ECO:0000256" key="5">
    <source>
        <dbReference type="ARBA" id="ARBA00022989"/>
    </source>
</evidence>
<evidence type="ECO:0000313" key="11">
    <source>
        <dbReference type="Proteomes" id="UP000249239"/>
    </source>
</evidence>
<evidence type="ECO:0000256" key="6">
    <source>
        <dbReference type="ARBA" id="ARBA00023136"/>
    </source>
</evidence>
<keyword evidence="3" id="KW-0997">Cell inner membrane</keyword>
<protein>
    <submittedName>
        <fullName evidence="10">Uncharacterized membrane protein YjjB (DUF3815 family)</fullName>
    </submittedName>
</protein>
<keyword evidence="6 8" id="KW-0472">Membrane</keyword>
<organism evidence="10 11">
    <name type="scientific">Breznakibacter xylanolyticus</name>
    <dbReference type="NCBI Taxonomy" id="990"/>
    <lineage>
        <taxon>Bacteria</taxon>
        <taxon>Pseudomonadati</taxon>
        <taxon>Bacteroidota</taxon>
        <taxon>Bacteroidia</taxon>
        <taxon>Marinilabiliales</taxon>
        <taxon>Marinilabiliaceae</taxon>
        <taxon>Breznakibacter</taxon>
    </lineage>
</organism>
<dbReference type="PANTHER" id="PTHR34390">
    <property type="entry name" value="UPF0442 PROTEIN YJJB-RELATED"/>
    <property type="match status" value="1"/>
</dbReference>
<dbReference type="GO" id="GO:0005886">
    <property type="term" value="C:plasma membrane"/>
    <property type="evidence" value="ECO:0007669"/>
    <property type="project" value="UniProtKB-SubCell"/>
</dbReference>
<name>A0A2W7QBS2_9BACT</name>
<feature type="transmembrane region" description="Helical" evidence="8">
    <location>
        <begin position="82"/>
        <end position="100"/>
    </location>
</feature>
<proteinExistence type="inferred from homology"/>
<reference evidence="10 11" key="1">
    <citation type="submission" date="2018-06" db="EMBL/GenBank/DDBJ databases">
        <title>Genomic Encyclopedia of Archaeal and Bacterial Type Strains, Phase II (KMG-II): from individual species to whole genera.</title>
        <authorList>
            <person name="Goeker M."/>
        </authorList>
    </citation>
    <scope>NUCLEOTIDE SEQUENCE [LARGE SCALE GENOMIC DNA]</scope>
    <source>
        <strain evidence="10 11">DSM 6779</strain>
    </source>
</reference>
<dbReference type="EMBL" id="QKZK01000005">
    <property type="protein sequence ID" value="PZX19209.1"/>
    <property type="molecule type" value="Genomic_DNA"/>
</dbReference>
<comment type="caution">
    <text evidence="10">The sequence shown here is derived from an EMBL/GenBank/DDBJ whole genome shotgun (WGS) entry which is preliminary data.</text>
</comment>
<evidence type="ECO:0000256" key="2">
    <source>
        <dbReference type="ARBA" id="ARBA00022475"/>
    </source>
</evidence>
<evidence type="ECO:0000256" key="1">
    <source>
        <dbReference type="ARBA" id="ARBA00004651"/>
    </source>
</evidence>
<evidence type="ECO:0000256" key="4">
    <source>
        <dbReference type="ARBA" id="ARBA00022692"/>
    </source>
</evidence>
<comment type="similarity">
    <text evidence="7">Belongs to the ThrE exporter (TC 2.A.79) family.</text>
</comment>
<dbReference type="RefSeq" id="WP_221621272.1">
    <property type="nucleotide sequence ID" value="NZ_QKZK01000005.1"/>
</dbReference>
<feature type="transmembrane region" description="Helical" evidence="8">
    <location>
        <begin position="132"/>
        <end position="149"/>
    </location>
</feature>
<evidence type="ECO:0000256" key="8">
    <source>
        <dbReference type="SAM" id="Phobius"/>
    </source>
</evidence>
<dbReference type="AlphaFoldDB" id="A0A2W7QBS2"/>
<dbReference type="PANTHER" id="PTHR34390:SF1">
    <property type="entry name" value="SUCCINATE TRANSPORTER SUBUNIT YJJB-RELATED"/>
    <property type="match status" value="1"/>
</dbReference>
<dbReference type="InterPro" id="IPR024528">
    <property type="entry name" value="ThrE_2"/>
</dbReference>
<gene>
    <name evidence="10" type="ORF">LX69_00876</name>
</gene>
<feature type="transmembrane region" description="Helical" evidence="8">
    <location>
        <begin position="56"/>
        <end position="75"/>
    </location>
</feature>
<comment type="subcellular location">
    <subcellularLocation>
        <location evidence="1">Cell membrane</location>
        <topology evidence="1">Multi-pass membrane protein</topology>
    </subcellularLocation>
</comment>
<keyword evidence="5 8" id="KW-1133">Transmembrane helix</keyword>
<dbReference type="GO" id="GO:0015744">
    <property type="term" value="P:succinate transport"/>
    <property type="evidence" value="ECO:0007669"/>
    <property type="project" value="TreeGrafter"/>
</dbReference>
<evidence type="ECO:0000256" key="7">
    <source>
        <dbReference type="ARBA" id="ARBA00034125"/>
    </source>
</evidence>
<feature type="transmembrane region" description="Helical" evidence="8">
    <location>
        <begin position="12"/>
        <end position="36"/>
    </location>
</feature>
<accession>A0A2W7QBS2</accession>
<dbReference type="Proteomes" id="UP000249239">
    <property type="component" value="Unassembled WGS sequence"/>
</dbReference>
<evidence type="ECO:0000313" key="10">
    <source>
        <dbReference type="EMBL" id="PZX19209.1"/>
    </source>
</evidence>